<proteinExistence type="predicted"/>
<evidence type="ECO:0000313" key="1">
    <source>
        <dbReference type="EMBL" id="ADE29230.1"/>
    </source>
</evidence>
<reference evidence="1" key="1">
    <citation type="journal article" date="2010" name="Environ. Microbiol.">
        <title>The metavirome of a hypersaline environment.</title>
        <authorList>
            <person name="Santos F."/>
            <person name="Yarza P."/>
            <person name="Parro V."/>
            <person name="Briones C."/>
            <person name="Anton J."/>
        </authorList>
    </citation>
    <scope>NUCLEOTIDE SEQUENCE</scope>
</reference>
<name>D5L2H1_9VIRU</name>
<sequence length="60" mass="6504">MALTCPNCGDEIPESDWGVQEAVEEGITDEIVAHTFDPDGIAVAETAYYCNPECFVEHNG</sequence>
<accession>D5L2H1</accession>
<protein>
    <submittedName>
        <fullName evidence="1">Uncharacterized protein</fullName>
    </submittedName>
</protein>
<organism evidence="1">
    <name type="scientific">uncultured virus</name>
    <dbReference type="NCBI Taxonomy" id="340016"/>
    <lineage>
        <taxon>Viruses</taxon>
        <taxon>environmental samples</taxon>
    </lineage>
</organism>
<dbReference type="EMBL" id="GU735236">
    <property type="protein sequence ID" value="ADE29230.1"/>
    <property type="molecule type" value="Genomic_DNA"/>
</dbReference>